<comment type="caution">
    <text evidence="1">The sequence shown here is derived from an EMBL/GenBank/DDBJ whole genome shotgun (WGS) entry which is preliminary data.</text>
</comment>
<protein>
    <submittedName>
        <fullName evidence="1">Uncharacterized protein</fullName>
    </submittedName>
</protein>
<dbReference type="InterPro" id="IPR036397">
    <property type="entry name" value="RNaseH_sf"/>
</dbReference>
<sequence>MDIVGPFPIAQGQRKFLPVAVDYFSKWVEDEPLAKITKNEVLKFLWRNIIRRYGLPRVIFTMVVSLGLENPRLVVDLGIQQVSLQ</sequence>
<dbReference type="InterPro" id="IPR012337">
    <property type="entry name" value="RNaseH-like_sf"/>
</dbReference>
<dbReference type="GO" id="GO:0003676">
    <property type="term" value="F:nucleic acid binding"/>
    <property type="evidence" value="ECO:0007669"/>
    <property type="project" value="InterPro"/>
</dbReference>
<dbReference type="AlphaFoldDB" id="A0AAW2XC44"/>
<dbReference type="SUPFAM" id="SSF53098">
    <property type="entry name" value="Ribonuclease H-like"/>
    <property type="match status" value="1"/>
</dbReference>
<evidence type="ECO:0000313" key="1">
    <source>
        <dbReference type="EMBL" id="KAL0451690.1"/>
    </source>
</evidence>
<name>A0AAW2XC44_9LAMI</name>
<reference evidence="1" key="2">
    <citation type="journal article" date="2024" name="Plant">
        <title>Genomic evolution and insights into agronomic trait innovations of Sesamum species.</title>
        <authorList>
            <person name="Miao H."/>
            <person name="Wang L."/>
            <person name="Qu L."/>
            <person name="Liu H."/>
            <person name="Sun Y."/>
            <person name="Le M."/>
            <person name="Wang Q."/>
            <person name="Wei S."/>
            <person name="Zheng Y."/>
            <person name="Lin W."/>
            <person name="Duan Y."/>
            <person name="Cao H."/>
            <person name="Xiong S."/>
            <person name="Wang X."/>
            <person name="Wei L."/>
            <person name="Li C."/>
            <person name="Ma Q."/>
            <person name="Ju M."/>
            <person name="Zhao R."/>
            <person name="Li G."/>
            <person name="Mu C."/>
            <person name="Tian Q."/>
            <person name="Mei H."/>
            <person name="Zhang T."/>
            <person name="Gao T."/>
            <person name="Zhang H."/>
        </authorList>
    </citation>
    <scope>NUCLEOTIDE SEQUENCE</scope>
    <source>
        <strain evidence="1">KEN1</strain>
    </source>
</reference>
<organism evidence="1">
    <name type="scientific">Sesamum latifolium</name>
    <dbReference type="NCBI Taxonomy" id="2727402"/>
    <lineage>
        <taxon>Eukaryota</taxon>
        <taxon>Viridiplantae</taxon>
        <taxon>Streptophyta</taxon>
        <taxon>Embryophyta</taxon>
        <taxon>Tracheophyta</taxon>
        <taxon>Spermatophyta</taxon>
        <taxon>Magnoliopsida</taxon>
        <taxon>eudicotyledons</taxon>
        <taxon>Gunneridae</taxon>
        <taxon>Pentapetalae</taxon>
        <taxon>asterids</taxon>
        <taxon>lamiids</taxon>
        <taxon>Lamiales</taxon>
        <taxon>Pedaliaceae</taxon>
        <taxon>Sesamum</taxon>
    </lineage>
</organism>
<reference evidence="1" key="1">
    <citation type="submission" date="2020-06" db="EMBL/GenBank/DDBJ databases">
        <authorList>
            <person name="Li T."/>
            <person name="Hu X."/>
            <person name="Zhang T."/>
            <person name="Song X."/>
            <person name="Zhang H."/>
            <person name="Dai N."/>
            <person name="Sheng W."/>
            <person name="Hou X."/>
            <person name="Wei L."/>
        </authorList>
    </citation>
    <scope>NUCLEOTIDE SEQUENCE</scope>
    <source>
        <strain evidence="1">KEN1</strain>
        <tissue evidence="1">Leaf</tissue>
    </source>
</reference>
<dbReference type="Gene3D" id="3.30.420.10">
    <property type="entry name" value="Ribonuclease H-like superfamily/Ribonuclease H"/>
    <property type="match status" value="1"/>
</dbReference>
<proteinExistence type="predicted"/>
<gene>
    <name evidence="1" type="ORF">Slati_1147100</name>
</gene>
<dbReference type="EMBL" id="JACGWN010000004">
    <property type="protein sequence ID" value="KAL0451690.1"/>
    <property type="molecule type" value="Genomic_DNA"/>
</dbReference>
<accession>A0AAW2XC44</accession>